<organism evidence="1 2">
    <name type="scientific">Halomonas citrativorans</name>
    <dbReference type="NCBI Taxonomy" id="2742612"/>
    <lineage>
        <taxon>Bacteria</taxon>
        <taxon>Pseudomonadati</taxon>
        <taxon>Pseudomonadota</taxon>
        <taxon>Gammaproteobacteria</taxon>
        <taxon>Oceanospirillales</taxon>
        <taxon>Halomonadaceae</taxon>
        <taxon>Halomonas</taxon>
    </lineage>
</organism>
<reference evidence="1 2" key="1">
    <citation type="submission" date="2017-02" db="EMBL/GenBank/DDBJ databases">
        <authorList>
            <person name="Dridi B."/>
        </authorList>
    </citation>
    <scope>NUCLEOTIDE SEQUENCE [LARGE SCALE GENOMIC DNA]</scope>
    <source>
        <strain evidence="1 2">JB380</strain>
    </source>
</reference>
<gene>
    <name evidence="1" type="ORF">CZ787_14365</name>
</gene>
<evidence type="ECO:0000313" key="1">
    <source>
        <dbReference type="EMBL" id="SJN14282.1"/>
    </source>
</evidence>
<dbReference type="AlphaFoldDB" id="A0A1R4I387"/>
<comment type="caution">
    <text evidence="1">The sequence shown here is derived from an EMBL/GenBank/DDBJ whole genome shotgun (WGS) entry which is preliminary data.</text>
</comment>
<proteinExistence type="predicted"/>
<dbReference type="Proteomes" id="UP000196331">
    <property type="component" value="Unassembled WGS sequence"/>
</dbReference>
<dbReference type="EMBL" id="FUKM01000057">
    <property type="protein sequence ID" value="SJN14282.1"/>
    <property type="molecule type" value="Genomic_DNA"/>
</dbReference>
<dbReference type="OrthoDB" id="6902816at2"/>
<evidence type="ECO:0000313" key="2">
    <source>
        <dbReference type="Proteomes" id="UP000196331"/>
    </source>
</evidence>
<sequence>MARKHTARKRSQHQASQTTLLVVGEGPDDQAFIKHMHGQLRVSRTIRPKIEKQSGGSPGNIIDNAARKYASQDFDQRFIVLDSDIALSQQERDRARRYGFRLILWSPICLEGALLEVLGERVRDHETAQQLKARLHPQLTGHHTEKAAYAVLFPYEVLEAATNPSVAEVRTALAGQLI</sequence>
<name>A0A1R4I387_9GAMM</name>
<protein>
    <submittedName>
        <fullName evidence="1">Uncharacterized protein</fullName>
    </submittedName>
</protein>
<accession>A0A1R4I387</accession>
<dbReference type="RefSeq" id="WP_087110252.1">
    <property type="nucleotide sequence ID" value="NZ_FUKM01000057.1"/>
</dbReference>